<evidence type="ECO:0000313" key="2">
    <source>
        <dbReference type="WBParaSite" id="PS1159_v2.g24193.t1"/>
    </source>
</evidence>
<reference evidence="2" key="1">
    <citation type="submission" date="2022-11" db="UniProtKB">
        <authorList>
            <consortium name="WormBaseParasite"/>
        </authorList>
    </citation>
    <scope>IDENTIFICATION</scope>
</reference>
<evidence type="ECO:0000313" key="1">
    <source>
        <dbReference type="Proteomes" id="UP000887580"/>
    </source>
</evidence>
<organism evidence="1 2">
    <name type="scientific">Panagrolaimus sp. PS1159</name>
    <dbReference type="NCBI Taxonomy" id="55785"/>
    <lineage>
        <taxon>Eukaryota</taxon>
        <taxon>Metazoa</taxon>
        <taxon>Ecdysozoa</taxon>
        <taxon>Nematoda</taxon>
        <taxon>Chromadorea</taxon>
        <taxon>Rhabditida</taxon>
        <taxon>Tylenchina</taxon>
        <taxon>Panagrolaimomorpha</taxon>
        <taxon>Panagrolaimoidea</taxon>
        <taxon>Panagrolaimidae</taxon>
        <taxon>Panagrolaimus</taxon>
    </lineage>
</organism>
<accession>A0AC35G748</accession>
<dbReference type="WBParaSite" id="PS1159_v2.g24193.t1">
    <property type="protein sequence ID" value="PS1159_v2.g24193.t1"/>
    <property type="gene ID" value="PS1159_v2.g24193"/>
</dbReference>
<proteinExistence type="predicted"/>
<dbReference type="Proteomes" id="UP000887580">
    <property type="component" value="Unplaced"/>
</dbReference>
<sequence length="224" mass="25968">MEYLTSFPWSLSSIYSFLSFLTIIQFVGHLFLGLNRFTIIWFPLYHENIWRRQWYTVLIVGMAFLSVIWRIPASAVLTILSNGNGGIVYTNTSVTEIMNVSLTTIYFSTTCFAALFNVLSFFRFFMKKKNNALLNVKEKRLFFVSVAIFIAQLLRLSYNANRLFFPSNIQTAAFYTAAFPYLNDFFAWCGSISLMILSMTTRKAYTSFYFCKAKNNILSTNWVS</sequence>
<protein>
    <submittedName>
        <fullName evidence="2">Serpentine receptor class gamma</fullName>
    </submittedName>
</protein>
<name>A0AC35G748_9BILA</name>